<evidence type="ECO:0000256" key="2">
    <source>
        <dbReference type="ARBA" id="ARBA00023098"/>
    </source>
</evidence>
<keyword evidence="3" id="KW-0472">Membrane</keyword>
<dbReference type="GO" id="GO:0016316">
    <property type="term" value="F:phosphatidylinositol-3,4-bisphosphate 4-phosphatase activity"/>
    <property type="evidence" value="ECO:0007669"/>
    <property type="project" value="InterPro"/>
</dbReference>
<dbReference type="EMBL" id="CAIX01000036">
    <property type="protein sequence ID" value="CCI42611.1"/>
    <property type="molecule type" value="Genomic_DNA"/>
</dbReference>
<keyword evidence="3" id="KW-1133">Transmembrane helix</keyword>
<gene>
    <name evidence="4" type="ORF">BN9_033950</name>
</gene>
<dbReference type="InParanoid" id="A0A024G6V5"/>
<dbReference type="PANTHER" id="PTHR12187">
    <property type="entry name" value="AGAP000124-PA"/>
    <property type="match status" value="1"/>
</dbReference>
<sequence>MFTCTYDDYVDNPLYDKRICGNDHCPDLQPYQWEFAVRQVCRDVPHSGWFFPVIVSQQVLNSMVSFGLLVLGFHVWRRGNRLLQHSGSYVNNEHILTAMRRSLVKFVAVIGAVWVASSIGVIIYLYLYISDTFMPPVPWYIFVIWIPVIVPPCALLLLQWNPRLKNLSWKESMEVTGKRMRTQVTAVDPESELHLETGSCFDNYLAPNETNAGRDDEFEGPELPGYFAMYTPAAETHLDKLEGTIGVALQLSLPVLGDACSLYFIELYMLELSNDIIGLSPAAYLHGNSGRSPNVCYGDDDFNCMEPLQQSSFQLERSSINALVKTSLQCGPWIGNTTANTSTSISTGALTSSGYRLSMLSKSSQWKRIGATEPVQASTDEGKVRLIKFSTILQIASETSNPLLRFVVCTIPQLLKDQVSTIKQNFAIATENGAISSSVSRPKLLCEFSCFSNEMLGSAALTIVASNTMPSEVYESNRHISPSGFAKSLHNPEALQSPQLHVQVMSVAAKPLNESTDFLISRCFQFGDENEMVIEDMIECVLTNEIPIQVLQILRKDRAEDLMLAQADLEEFKGKCQSGLMGGLYDSVIDQIQDENDQSAIQTWLQDRVQKRAAYIELMKRCHQASFDRAREGNYFRPSTERKNALLQFLPVNMHIQDMWVGPTVDLRSQQSRRVSVSVSCYSTLSVGAFAAHSLGFRHGTGILGLEGKYNKLINRQPRPFADTNISKSNNTPQDVDWRRHEHQQEDDLQWHITTRMDICLTQALAALVTSFCRHFEMALQNRRYHHLLIILERIGFLFQVESLLSTHGKELGMLEDFAAAVDMLKHVTFVLDCSGDSSKSNTASTKILSSSLINLQMKNSELPCIVSVRVTGGARTRAYVVIVSLRCTSSVLDVIPSALRGQKAISVLPILFTQGINEMQTLANNSSGKKTLLQDAINQKSCIELDTFINEYKKVASIQSEPFASNISLIENVASELRNRILQASKRVVKTKDPEILQLGSRLCRLLGGGRATSCKSAKDRTGMSVTLEQGNLLVANHGLPQHRLPTVVSTMRSSGVRLENVYKNTHKYLYAFNALQRSMFPEKYRCPEGTYGRGNVS</sequence>
<keyword evidence="5" id="KW-1185">Reference proteome</keyword>
<evidence type="ECO:0000256" key="1">
    <source>
        <dbReference type="ARBA" id="ARBA00022801"/>
    </source>
</evidence>
<organism evidence="4 5">
    <name type="scientific">Albugo candida</name>
    <dbReference type="NCBI Taxonomy" id="65357"/>
    <lineage>
        <taxon>Eukaryota</taxon>
        <taxon>Sar</taxon>
        <taxon>Stramenopiles</taxon>
        <taxon>Oomycota</taxon>
        <taxon>Peronosporomycetes</taxon>
        <taxon>Albuginales</taxon>
        <taxon>Albuginaceae</taxon>
        <taxon>Albugo</taxon>
    </lineage>
</organism>
<keyword evidence="2" id="KW-0443">Lipid metabolism</keyword>
<dbReference type="AlphaFoldDB" id="A0A024G6V5"/>
<feature type="transmembrane region" description="Helical" evidence="3">
    <location>
        <begin position="139"/>
        <end position="158"/>
    </location>
</feature>
<dbReference type="PANTHER" id="PTHR12187:SF11">
    <property type="entry name" value="PHOSPHATIDYLINOSITOL-3,4-BISPHOSPHATE 4-PHOSPHATASE"/>
    <property type="match status" value="1"/>
</dbReference>
<proteinExistence type="predicted"/>
<dbReference type="GO" id="GO:0005737">
    <property type="term" value="C:cytoplasm"/>
    <property type="evidence" value="ECO:0007669"/>
    <property type="project" value="TreeGrafter"/>
</dbReference>
<evidence type="ECO:0000313" key="5">
    <source>
        <dbReference type="Proteomes" id="UP000053237"/>
    </source>
</evidence>
<dbReference type="STRING" id="65357.A0A024G6V5"/>
<dbReference type="Proteomes" id="UP000053237">
    <property type="component" value="Unassembled WGS sequence"/>
</dbReference>
<evidence type="ECO:0008006" key="6">
    <source>
        <dbReference type="Google" id="ProtNLM"/>
    </source>
</evidence>
<dbReference type="OrthoDB" id="159395at2759"/>
<name>A0A024G6V5_9STRA</name>
<dbReference type="InterPro" id="IPR039034">
    <property type="entry name" value="INPP4"/>
</dbReference>
<feature type="transmembrane region" description="Helical" evidence="3">
    <location>
        <begin position="106"/>
        <end position="127"/>
    </location>
</feature>
<feature type="transmembrane region" description="Helical" evidence="3">
    <location>
        <begin position="59"/>
        <end position="76"/>
    </location>
</feature>
<keyword evidence="1" id="KW-0378">Hydrolase</keyword>
<reference evidence="4 5" key="1">
    <citation type="submission" date="2012-05" db="EMBL/GenBank/DDBJ databases">
        <title>Recombination and specialization in a pathogen metapopulation.</title>
        <authorList>
            <person name="Gardiner A."/>
            <person name="Kemen E."/>
            <person name="Schultz-Larsen T."/>
            <person name="MacLean D."/>
            <person name="Van Oosterhout C."/>
            <person name="Jones J.D.G."/>
        </authorList>
    </citation>
    <scope>NUCLEOTIDE SEQUENCE [LARGE SCALE GENOMIC DNA]</scope>
    <source>
        <strain evidence="4 5">Ac Nc2</strain>
    </source>
</reference>
<evidence type="ECO:0000256" key="3">
    <source>
        <dbReference type="SAM" id="Phobius"/>
    </source>
</evidence>
<keyword evidence="3" id="KW-0812">Transmembrane</keyword>
<accession>A0A024G6V5</accession>
<comment type="caution">
    <text evidence="4">The sequence shown here is derived from an EMBL/GenBank/DDBJ whole genome shotgun (WGS) entry which is preliminary data.</text>
</comment>
<evidence type="ECO:0000313" key="4">
    <source>
        <dbReference type="EMBL" id="CCI42611.1"/>
    </source>
</evidence>
<protein>
    <recommendedName>
        <fullName evidence="6">Inositol3</fullName>
    </recommendedName>
</protein>